<evidence type="ECO:0000313" key="10">
    <source>
        <dbReference type="Proteomes" id="UP000714380"/>
    </source>
</evidence>
<evidence type="ECO:0000256" key="2">
    <source>
        <dbReference type="ARBA" id="ARBA00009256"/>
    </source>
</evidence>
<dbReference type="EC" id="6.3.2.1" evidence="8"/>
<dbReference type="SUPFAM" id="SSF52374">
    <property type="entry name" value="Nucleotidylyl transferase"/>
    <property type="match status" value="1"/>
</dbReference>
<evidence type="ECO:0000256" key="3">
    <source>
        <dbReference type="ARBA" id="ARBA00022598"/>
    </source>
</evidence>
<evidence type="ECO:0000256" key="8">
    <source>
        <dbReference type="HAMAP-Rule" id="MF_00158"/>
    </source>
</evidence>
<feature type="binding site" evidence="8">
    <location>
        <position position="61"/>
    </location>
    <ligand>
        <name>beta-alanine</name>
        <dbReference type="ChEBI" id="CHEBI:57966"/>
    </ligand>
</feature>
<comment type="caution">
    <text evidence="9">The sequence shown here is derived from an EMBL/GenBank/DDBJ whole genome shotgun (WGS) entry which is preliminary data.</text>
</comment>
<comment type="catalytic activity">
    <reaction evidence="7 8">
        <text>(R)-pantoate + beta-alanine + ATP = (R)-pantothenate + AMP + diphosphate + H(+)</text>
        <dbReference type="Rhea" id="RHEA:10912"/>
        <dbReference type="ChEBI" id="CHEBI:15378"/>
        <dbReference type="ChEBI" id="CHEBI:15980"/>
        <dbReference type="ChEBI" id="CHEBI:29032"/>
        <dbReference type="ChEBI" id="CHEBI:30616"/>
        <dbReference type="ChEBI" id="CHEBI:33019"/>
        <dbReference type="ChEBI" id="CHEBI:57966"/>
        <dbReference type="ChEBI" id="CHEBI:456215"/>
        <dbReference type="EC" id="6.3.2.1"/>
    </reaction>
</comment>
<evidence type="ECO:0000256" key="5">
    <source>
        <dbReference type="ARBA" id="ARBA00022741"/>
    </source>
</evidence>
<feature type="binding site" evidence="8">
    <location>
        <position position="155"/>
    </location>
    <ligand>
        <name>(R)-pantoate</name>
        <dbReference type="ChEBI" id="CHEBI:15980"/>
    </ligand>
</feature>
<keyword evidence="8" id="KW-0963">Cytoplasm</keyword>
<dbReference type="NCBIfam" id="TIGR00018">
    <property type="entry name" value="panC"/>
    <property type="match status" value="1"/>
</dbReference>
<organism evidence="9 10">
    <name type="scientific">Thalassolituus marinus</name>
    <dbReference type="NCBI Taxonomy" id="671053"/>
    <lineage>
        <taxon>Bacteria</taxon>
        <taxon>Pseudomonadati</taxon>
        <taxon>Pseudomonadota</taxon>
        <taxon>Gammaproteobacteria</taxon>
        <taxon>Oceanospirillales</taxon>
        <taxon>Oceanospirillaceae</taxon>
        <taxon>Thalassolituus</taxon>
    </lineage>
</organism>
<keyword evidence="6 8" id="KW-0067">ATP-binding</keyword>
<dbReference type="PANTHER" id="PTHR21299:SF1">
    <property type="entry name" value="PANTOATE--BETA-ALANINE LIGASE"/>
    <property type="match status" value="1"/>
</dbReference>
<feature type="binding site" evidence="8">
    <location>
        <begin position="149"/>
        <end position="152"/>
    </location>
    <ligand>
        <name>ATP</name>
        <dbReference type="ChEBI" id="CHEBI:30616"/>
    </ligand>
</feature>
<comment type="similarity">
    <text evidence="2 8">Belongs to the pantothenate synthetase family.</text>
</comment>
<gene>
    <name evidence="8" type="primary">panC</name>
    <name evidence="9" type="ORF">I9W95_14100</name>
</gene>
<dbReference type="Proteomes" id="UP000714380">
    <property type="component" value="Unassembled WGS sequence"/>
</dbReference>
<dbReference type="InterPro" id="IPR014729">
    <property type="entry name" value="Rossmann-like_a/b/a_fold"/>
</dbReference>
<comment type="caution">
    <text evidence="8">Lacks conserved residue(s) required for the propagation of feature annotation.</text>
</comment>
<feature type="active site" description="Proton donor" evidence="8">
    <location>
        <position position="37"/>
    </location>
</feature>
<feature type="binding site" evidence="8">
    <location>
        <begin position="30"/>
        <end position="37"/>
    </location>
    <ligand>
        <name>ATP</name>
        <dbReference type="ChEBI" id="CHEBI:30616"/>
    </ligand>
</feature>
<evidence type="ECO:0000256" key="6">
    <source>
        <dbReference type="ARBA" id="ARBA00022840"/>
    </source>
</evidence>
<dbReference type="HAMAP" id="MF_00158">
    <property type="entry name" value="PanC"/>
    <property type="match status" value="1"/>
</dbReference>
<comment type="miscellaneous">
    <text evidence="8">The reaction proceeds by a bi uni uni bi ping pong mechanism.</text>
</comment>
<feature type="binding site" evidence="8">
    <location>
        <position position="61"/>
    </location>
    <ligand>
        <name>(R)-pantoate</name>
        <dbReference type="ChEBI" id="CHEBI:15980"/>
    </ligand>
</feature>
<dbReference type="PANTHER" id="PTHR21299">
    <property type="entry name" value="CYTIDYLATE KINASE/PANTOATE-BETA-ALANINE LIGASE"/>
    <property type="match status" value="1"/>
</dbReference>
<dbReference type="Pfam" id="PF02569">
    <property type="entry name" value="Pantoate_ligase"/>
    <property type="match status" value="1"/>
</dbReference>
<dbReference type="GO" id="GO:0004592">
    <property type="term" value="F:pantoate-beta-alanine ligase activity"/>
    <property type="evidence" value="ECO:0007669"/>
    <property type="project" value="UniProtKB-EC"/>
</dbReference>
<reference evidence="9 10" key="1">
    <citation type="submission" date="2020-12" db="EMBL/GenBank/DDBJ databases">
        <title>Novel Thalassolituus-related marine hydrocarbonoclastic bacteria mediated algae-derived hydrocarbons mineralization in twilight zone of the northern South China Sea.</title>
        <authorList>
            <person name="Dong C."/>
        </authorList>
    </citation>
    <scope>NUCLEOTIDE SEQUENCE [LARGE SCALE GENOMIC DNA]</scope>
    <source>
        <strain evidence="9 10">IMCC1826</strain>
    </source>
</reference>
<comment type="function">
    <text evidence="8">Catalyzes the condensation of pantoate with beta-alanine in an ATP-dependent reaction via a pantoyl-adenylate intermediate.</text>
</comment>
<evidence type="ECO:0000256" key="1">
    <source>
        <dbReference type="ARBA" id="ARBA00004990"/>
    </source>
</evidence>
<sequence>MITVHTIAELREHVRAARQAGRKIGFVPTMGNLHAGHISLIERSRAEDCFTVSSIFVNPLQFNDKDDLARYPRTLPQDQEKLAAAECDLLFAPDVNEMYPNGQDEQSIVHVPVVSDGLCGGSRPGHFDGVSTVVTKLFNQVQPDMAFFGQKDFQQVAVIRKMVADLCMPITIVAVPTKRAEDGLALSSRNGYLSADERQLATGLYQTLNEIGDDLSAGKDITELLSAARKRLDSRGFRTDYLEIRRVSDLAPATADDREVVILGAAFLGPARLIDNIQVALNH</sequence>
<evidence type="ECO:0000256" key="4">
    <source>
        <dbReference type="ARBA" id="ARBA00022655"/>
    </source>
</evidence>
<accession>A0ABS7ZVX5</accession>
<name>A0ABS7ZVX5_9GAMM</name>
<feature type="binding site" evidence="8">
    <location>
        <begin position="186"/>
        <end position="189"/>
    </location>
    <ligand>
        <name>ATP</name>
        <dbReference type="ChEBI" id="CHEBI:30616"/>
    </ligand>
</feature>
<keyword evidence="4 8" id="KW-0566">Pantothenate biosynthesis</keyword>
<comment type="pathway">
    <text evidence="1 8">Cofactor biosynthesis; (R)-pantothenate biosynthesis; (R)-pantothenate from (R)-pantoate and beta-alanine: step 1/1.</text>
</comment>
<dbReference type="Gene3D" id="3.30.1300.10">
    <property type="entry name" value="Pantoate-beta-alanine ligase, C-terminal domain"/>
    <property type="match status" value="1"/>
</dbReference>
<protein>
    <recommendedName>
        <fullName evidence="8">Pantothenate synthetase</fullName>
        <shortName evidence="8">PS</shortName>
        <ecNumber evidence="8">6.3.2.1</ecNumber>
    </recommendedName>
    <alternativeName>
        <fullName evidence="8">Pantoate--beta-alanine ligase</fullName>
    </alternativeName>
    <alternativeName>
        <fullName evidence="8">Pantoate-activating enzyme</fullName>
    </alternativeName>
</protein>
<keyword evidence="5 8" id="KW-0547">Nucleotide-binding</keyword>
<comment type="subcellular location">
    <subcellularLocation>
        <location evidence="8">Cytoplasm</location>
    </subcellularLocation>
</comment>
<dbReference type="InterPro" id="IPR042176">
    <property type="entry name" value="Pantoate_ligase_C"/>
</dbReference>
<keyword evidence="3 8" id="KW-0436">Ligase</keyword>
<dbReference type="Gene3D" id="3.40.50.620">
    <property type="entry name" value="HUPs"/>
    <property type="match status" value="1"/>
</dbReference>
<dbReference type="EMBL" id="JAEDAH010000091">
    <property type="protein sequence ID" value="MCA6064740.1"/>
    <property type="molecule type" value="Genomic_DNA"/>
</dbReference>
<comment type="subunit">
    <text evidence="8">Homodimer.</text>
</comment>
<dbReference type="CDD" id="cd00560">
    <property type="entry name" value="PanC"/>
    <property type="match status" value="1"/>
</dbReference>
<proteinExistence type="inferred from homology"/>
<evidence type="ECO:0000256" key="7">
    <source>
        <dbReference type="ARBA" id="ARBA00048258"/>
    </source>
</evidence>
<evidence type="ECO:0000313" key="9">
    <source>
        <dbReference type="EMBL" id="MCA6064740.1"/>
    </source>
</evidence>
<dbReference type="InterPro" id="IPR003721">
    <property type="entry name" value="Pantoate_ligase"/>
</dbReference>
<keyword evidence="10" id="KW-1185">Reference proteome</keyword>
<dbReference type="RefSeq" id="WP_225676011.1">
    <property type="nucleotide sequence ID" value="NZ_JAEDAH010000091.1"/>
</dbReference>